<dbReference type="SMART" id="SM00271">
    <property type="entry name" value="DnaJ"/>
    <property type="match status" value="1"/>
</dbReference>
<dbReference type="InterPro" id="IPR036869">
    <property type="entry name" value="J_dom_sf"/>
</dbReference>
<dbReference type="Gene3D" id="1.10.287.110">
    <property type="entry name" value="DnaJ domain"/>
    <property type="match status" value="1"/>
</dbReference>
<sequence length="233" mass="26803">MASHLADLTLQEVYTQVQQSTPCAVFALKPDYTPHDLKVAYRALALRLHPDKCGDDSLRDLHTALFKRVQDAYEQLLAKGPGSSVPTSPESSTVPEESGETSSEAISDDAEFASFETKPATCGWSAEDFKRYFRALDELRARDQAMWEEIERPTLPKRHTPCMSKKTAERVRRVRQERCAEHETFMMRHLLDMRLWDLAEARSKLRKRMASLHPKCEEEQSSSRSDIEQEWED</sequence>
<feature type="compositionally biased region" description="Low complexity" evidence="1">
    <location>
        <begin position="80"/>
        <end position="104"/>
    </location>
</feature>
<gene>
    <name evidence="3" type="ORF">HII31_09439</name>
</gene>
<dbReference type="CDD" id="cd06257">
    <property type="entry name" value="DnaJ"/>
    <property type="match status" value="1"/>
</dbReference>
<protein>
    <recommendedName>
        <fullName evidence="2">J domain-containing protein</fullName>
    </recommendedName>
</protein>
<accession>A0A8H6RB08</accession>
<dbReference type="InterPro" id="IPR001623">
    <property type="entry name" value="DnaJ_domain"/>
</dbReference>
<dbReference type="Pfam" id="PF00226">
    <property type="entry name" value="DnaJ"/>
    <property type="match status" value="1"/>
</dbReference>
<dbReference type="EMBL" id="JABCIY010000193">
    <property type="protein sequence ID" value="KAF7189286.1"/>
    <property type="molecule type" value="Genomic_DNA"/>
</dbReference>
<keyword evidence="4" id="KW-1185">Reference proteome</keyword>
<dbReference type="PROSITE" id="PS50076">
    <property type="entry name" value="DNAJ_2"/>
    <property type="match status" value="1"/>
</dbReference>
<evidence type="ECO:0000313" key="4">
    <source>
        <dbReference type="Proteomes" id="UP000660729"/>
    </source>
</evidence>
<reference evidence="3" key="1">
    <citation type="submission" date="2020-04" db="EMBL/GenBank/DDBJ databases">
        <title>Draft genome resource of the tomato pathogen Pseudocercospora fuligena.</title>
        <authorList>
            <person name="Zaccaron A."/>
        </authorList>
    </citation>
    <scope>NUCLEOTIDE SEQUENCE</scope>
    <source>
        <strain evidence="3">PF001</strain>
    </source>
</reference>
<dbReference type="AlphaFoldDB" id="A0A8H6RB08"/>
<evidence type="ECO:0000256" key="1">
    <source>
        <dbReference type="SAM" id="MobiDB-lite"/>
    </source>
</evidence>
<feature type="domain" description="J" evidence="2">
    <location>
        <begin position="21"/>
        <end position="81"/>
    </location>
</feature>
<evidence type="ECO:0000259" key="2">
    <source>
        <dbReference type="PROSITE" id="PS50076"/>
    </source>
</evidence>
<feature type="region of interest" description="Disordered" evidence="1">
    <location>
        <begin position="209"/>
        <end position="233"/>
    </location>
</feature>
<dbReference type="Proteomes" id="UP000660729">
    <property type="component" value="Unassembled WGS sequence"/>
</dbReference>
<dbReference type="SUPFAM" id="SSF46565">
    <property type="entry name" value="Chaperone J-domain"/>
    <property type="match status" value="1"/>
</dbReference>
<evidence type="ECO:0000313" key="3">
    <source>
        <dbReference type="EMBL" id="KAF7189286.1"/>
    </source>
</evidence>
<organism evidence="3 4">
    <name type="scientific">Pseudocercospora fuligena</name>
    <dbReference type="NCBI Taxonomy" id="685502"/>
    <lineage>
        <taxon>Eukaryota</taxon>
        <taxon>Fungi</taxon>
        <taxon>Dikarya</taxon>
        <taxon>Ascomycota</taxon>
        <taxon>Pezizomycotina</taxon>
        <taxon>Dothideomycetes</taxon>
        <taxon>Dothideomycetidae</taxon>
        <taxon>Mycosphaerellales</taxon>
        <taxon>Mycosphaerellaceae</taxon>
        <taxon>Pseudocercospora</taxon>
    </lineage>
</organism>
<feature type="region of interest" description="Disordered" evidence="1">
    <location>
        <begin position="79"/>
        <end position="110"/>
    </location>
</feature>
<dbReference type="OrthoDB" id="3645808at2759"/>
<name>A0A8H6RB08_9PEZI</name>
<comment type="caution">
    <text evidence="3">The sequence shown here is derived from an EMBL/GenBank/DDBJ whole genome shotgun (WGS) entry which is preliminary data.</text>
</comment>
<proteinExistence type="predicted"/>